<reference evidence="3" key="1">
    <citation type="submission" date="2015-05" db="EMBL/GenBank/DDBJ databases">
        <authorList>
            <person name="Fogelqvist Johan"/>
        </authorList>
    </citation>
    <scope>NUCLEOTIDE SEQUENCE [LARGE SCALE GENOMIC DNA]</scope>
</reference>
<evidence type="ECO:0000256" key="1">
    <source>
        <dbReference type="SAM" id="MobiDB-lite"/>
    </source>
</evidence>
<feature type="region of interest" description="Disordered" evidence="1">
    <location>
        <begin position="1"/>
        <end position="37"/>
    </location>
</feature>
<feature type="region of interest" description="Disordered" evidence="1">
    <location>
        <begin position="125"/>
        <end position="146"/>
    </location>
</feature>
<sequence>LSPFLRCERRKPSDLAPSQAAGLGSTNQESPGHFCQSSTSSGAYLDGRLPFRCQMLSHGWLTEALYPVKSRSARLGTLLVRRLAYLSISSGSLPSLPQETHQATHWCPKHRTSYSSLPPFLSERGVSTHTAIPRNPKSSDQLQQSS</sequence>
<feature type="non-terminal residue" evidence="2">
    <location>
        <position position="146"/>
    </location>
</feature>
<dbReference type="AlphaFoldDB" id="A0A0G4KEC0"/>
<feature type="non-terminal residue" evidence="2">
    <location>
        <position position="1"/>
    </location>
</feature>
<protein>
    <submittedName>
        <fullName evidence="2">Uncharacterized protein</fullName>
    </submittedName>
</protein>
<feature type="compositionally biased region" description="Polar residues" evidence="1">
    <location>
        <begin position="24"/>
        <end position="37"/>
    </location>
</feature>
<name>A0A0G4KEC0_VERLO</name>
<dbReference type="Proteomes" id="UP000044602">
    <property type="component" value="Unassembled WGS sequence"/>
</dbReference>
<gene>
    <name evidence="2" type="ORF">BN1708_001896</name>
</gene>
<dbReference type="EMBL" id="CVQH01000002">
    <property type="protein sequence ID" value="CRJ81431.1"/>
    <property type="molecule type" value="Genomic_DNA"/>
</dbReference>
<proteinExistence type="predicted"/>
<evidence type="ECO:0000313" key="3">
    <source>
        <dbReference type="Proteomes" id="UP000044602"/>
    </source>
</evidence>
<evidence type="ECO:0000313" key="2">
    <source>
        <dbReference type="EMBL" id="CRJ81431.1"/>
    </source>
</evidence>
<accession>A0A0G4KEC0</accession>
<keyword evidence="3" id="KW-1185">Reference proteome</keyword>
<feature type="compositionally biased region" description="Basic and acidic residues" evidence="1">
    <location>
        <begin position="1"/>
        <end position="13"/>
    </location>
</feature>
<organism evidence="2 3">
    <name type="scientific">Verticillium longisporum</name>
    <name type="common">Verticillium dahliae var. longisporum</name>
    <dbReference type="NCBI Taxonomy" id="100787"/>
    <lineage>
        <taxon>Eukaryota</taxon>
        <taxon>Fungi</taxon>
        <taxon>Dikarya</taxon>
        <taxon>Ascomycota</taxon>
        <taxon>Pezizomycotina</taxon>
        <taxon>Sordariomycetes</taxon>
        <taxon>Hypocreomycetidae</taxon>
        <taxon>Glomerellales</taxon>
        <taxon>Plectosphaerellaceae</taxon>
        <taxon>Verticillium</taxon>
    </lineage>
</organism>